<name>A0ABN4TVA5_9BURK</name>
<keyword evidence="13 14" id="KW-0472">Membrane</keyword>
<dbReference type="PRINTS" id="PR00344">
    <property type="entry name" value="BCTRLSENSOR"/>
</dbReference>
<dbReference type="PANTHER" id="PTHR45436">
    <property type="entry name" value="SENSOR HISTIDINE KINASE YKOH"/>
    <property type="match status" value="1"/>
</dbReference>
<keyword evidence="11 14" id="KW-1133">Transmembrane helix</keyword>
<evidence type="ECO:0000256" key="4">
    <source>
        <dbReference type="ARBA" id="ARBA00022519"/>
    </source>
</evidence>
<evidence type="ECO:0000256" key="9">
    <source>
        <dbReference type="ARBA" id="ARBA00022777"/>
    </source>
</evidence>
<dbReference type="GO" id="GO:0016301">
    <property type="term" value="F:kinase activity"/>
    <property type="evidence" value="ECO:0007669"/>
    <property type="project" value="UniProtKB-KW"/>
</dbReference>
<evidence type="ECO:0000256" key="11">
    <source>
        <dbReference type="ARBA" id="ARBA00022989"/>
    </source>
</evidence>
<protein>
    <recommendedName>
        <fullName evidence="14">Sensor protein</fullName>
        <ecNumber evidence="14">2.7.13.3</ecNumber>
    </recommendedName>
</protein>
<evidence type="ECO:0000256" key="2">
    <source>
        <dbReference type="ARBA" id="ARBA00004533"/>
    </source>
</evidence>
<dbReference type="InterPro" id="IPR036890">
    <property type="entry name" value="HATPase_C_sf"/>
</dbReference>
<dbReference type="PANTHER" id="PTHR45436:SF3">
    <property type="entry name" value="SENSOR HISTIDINE KINASE HPRS"/>
    <property type="match status" value="1"/>
</dbReference>
<comment type="catalytic activity">
    <reaction evidence="1 14">
        <text>ATP + protein L-histidine = ADP + protein N-phospho-L-histidine.</text>
        <dbReference type="EC" id="2.7.13.3"/>
    </reaction>
</comment>
<dbReference type="SUPFAM" id="SSF55874">
    <property type="entry name" value="ATPase domain of HSP90 chaperone/DNA topoisomerase II/histidine kinase"/>
    <property type="match status" value="1"/>
</dbReference>
<evidence type="ECO:0000259" key="15">
    <source>
        <dbReference type="PROSITE" id="PS50109"/>
    </source>
</evidence>
<keyword evidence="12 14" id="KW-0902">Two-component regulatory system</keyword>
<evidence type="ECO:0000256" key="12">
    <source>
        <dbReference type="ARBA" id="ARBA00023012"/>
    </source>
</evidence>
<dbReference type="Gene3D" id="6.10.340.10">
    <property type="match status" value="1"/>
</dbReference>
<keyword evidence="4 14" id="KW-0997">Cell inner membrane</keyword>
<dbReference type="SMART" id="SM00387">
    <property type="entry name" value="HATPase_c"/>
    <property type="match status" value="1"/>
</dbReference>
<evidence type="ECO:0000256" key="6">
    <source>
        <dbReference type="ARBA" id="ARBA00022679"/>
    </source>
</evidence>
<dbReference type="SUPFAM" id="SSF47384">
    <property type="entry name" value="Homodimeric domain of signal transducing histidine kinase"/>
    <property type="match status" value="1"/>
</dbReference>
<evidence type="ECO:0000259" key="16">
    <source>
        <dbReference type="PROSITE" id="PS50885"/>
    </source>
</evidence>
<dbReference type="Pfam" id="PF00512">
    <property type="entry name" value="HisKA"/>
    <property type="match status" value="1"/>
</dbReference>
<dbReference type="CDD" id="cd00075">
    <property type="entry name" value="HATPase"/>
    <property type="match status" value="1"/>
</dbReference>
<evidence type="ECO:0000256" key="10">
    <source>
        <dbReference type="ARBA" id="ARBA00022840"/>
    </source>
</evidence>
<comment type="subcellular location">
    <subcellularLocation>
        <location evidence="2 14">Cell inner membrane</location>
    </subcellularLocation>
</comment>
<dbReference type="InterPro" id="IPR003594">
    <property type="entry name" value="HATPase_dom"/>
</dbReference>
<gene>
    <name evidence="17" type="ORF">BKK80_26915</name>
</gene>
<evidence type="ECO:0000313" key="18">
    <source>
        <dbReference type="Proteomes" id="UP000177515"/>
    </source>
</evidence>
<evidence type="ECO:0000256" key="13">
    <source>
        <dbReference type="ARBA" id="ARBA00023136"/>
    </source>
</evidence>
<feature type="transmembrane region" description="Helical" evidence="14">
    <location>
        <begin position="170"/>
        <end position="189"/>
    </location>
</feature>
<dbReference type="InterPro" id="IPR006290">
    <property type="entry name" value="CztS_silS_copS"/>
</dbReference>
<evidence type="ECO:0000313" key="17">
    <source>
        <dbReference type="EMBL" id="AOZ10844.1"/>
    </source>
</evidence>
<organism evidence="17 18">
    <name type="scientific">Cupriavidus malaysiensis</name>
    <dbReference type="NCBI Taxonomy" id="367825"/>
    <lineage>
        <taxon>Bacteria</taxon>
        <taxon>Pseudomonadati</taxon>
        <taxon>Pseudomonadota</taxon>
        <taxon>Betaproteobacteria</taxon>
        <taxon>Burkholderiales</taxon>
        <taxon>Burkholderiaceae</taxon>
        <taxon>Cupriavidus</taxon>
    </lineage>
</organism>
<keyword evidence="7 14" id="KW-0812">Transmembrane</keyword>
<dbReference type="SMART" id="SM00304">
    <property type="entry name" value="HAMP"/>
    <property type="match status" value="1"/>
</dbReference>
<dbReference type="SMART" id="SM00388">
    <property type="entry name" value="HisKA"/>
    <property type="match status" value="1"/>
</dbReference>
<dbReference type="InterPro" id="IPR004358">
    <property type="entry name" value="Sig_transdc_His_kin-like_C"/>
</dbReference>
<dbReference type="InterPro" id="IPR050428">
    <property type="entry name" value="TCS_sensor_his_kinase"/>
</dbReference>
<feature type="domain" description="Histidine kinase" evidence="15">
    <location>
        <begin position="251"/>
        <end position="465"/>
    </location>
</feature>
<evidence type="ECO:0000256" key="8">
    <source>
        <dbReference type="ARBA" id="ARBA00022741"/>
    </source>
</evidence>
<dbReference type="InterPro" id="IPR003661">
    <property type="entry name" value="HisK_dim/P_dom"/>
</dbReference>
<proteinExistence type="predicted"/>
<accession>A0ABN4TVA5</accession>
<keyword evidence="6 14" id="KW-0808">Transferase</keyword>
<evidence type="ECO:0000256" key="5">
    <source>
        <dbReference type="ARBA" id="ARBA00022553"/>
    </source>
</evidence>
<dbReference type="Proteomes" id="UP000177515">
    <property type="component" value="Chromosome 2"/>
</dbReference>
<evidence type="ECO:0000256" key="1">
    <source>
        <dbReference type="ARBA" id="ARBA00000085"/>
    </source>
</evidence>
<dbReference type="Pfam" id="PF02518">
    <property type="entry name" value="HATPase_c"/>
    <property type="match status" value="1"/>
</dbReference>
<evidence type="ECO:0000256" key="3">
    <source>
        <dbReference type="ARBA" id="ARBA00022475"/>
    </source>
</evidence>
<keyword evidence="3 14" id="KW-1003">Cell membrane</keyword>
<dbReference type="InterPro" id="IPR003660">
    <property type="entry name" value="HAMP_dom"/>
</dbReference>
<dbReference type="CDD" id="cd06225">
    <property type="entry name" value="HAMP"/>
    <property type="match status" value="1"/>
</dbReference>
<evidence type="ECO:0000256" key="14">
    <source>
        <dbReference type="RuleBase" id="RU364088"/>
    </source>
</evidence>
<dbReference type="EC" id="2.7.13.3" evidence="14"/>
<keyword evidence="18" id="KW-1185">Reference proteome</keyword>
<dbReference type="Gene3D" id="3.30.565.10">
    <property type="entry name" value="Histidine kinase-like ATPase, C-terminal domain"/>
    <property type="match status" value="1"/>
</dbReference>
<dbReference type="PROSITE" id="PS50109">
    <property type="entry name" value="HIS_KIN"/>
    <property type="match status" value="1"/>
</dbReference>
<dbReference type="CDD" id="cd00082">
    <property type="entry name" value="HisKA"/>
    <property type="match status" value="1"/>
</dbReference>
<comment type="function">
    <text evidence="14">Member of a two-component regulatory system.</text>
</comment>
<dbReference type="Pfam" id="PF00672">
    <property type="entry name" value="HAMP"/>
    <property type="match status" value="1"/>
</dbReference>
<evidence type="ECO:0000256" key="7">
    <source>
        <dbReference type="ARBA" id="ARBA00022692"/>
    </source>
</evidence>
<sequence length="474" mass="50173">MMRSLSLTTRLALAFGLVAALVFGGAGTYLYRALATQVIERDDAELLRKAERVRREVAAQDGIDWQELRGVVSGNDEFGLLVRDAASTTLLRADAAGSGSGDGALPAVPPLAADAMLGAAAIRGWTDARGYPVRGVRALARDGHGRMLDYFLYQTGAARAQLMRAYRARLLLTGLVGSLAVAALGYLALRAAMAPLRRIAAGASDVTVRHLALPLDPARLPPELRELAAALQQMMDRLRDGFERLSQFSADLAHDFRTPIGNLLGQSQVALASERSVEEYQALLASNIEEYERLARMIENMLFLARAENARVALKPAVLDLERELAGLGDYFEGLAEAAGVALAVDGRGQVLADALLLRRAVGNLLANAIRFTPAGGTVTLRGYAERQGSAISVANPGPGIASEHLPRLFDRFFRADPARANSGESSGVGLAIVKSIMDLHGGSVEAVSPPGGMTVFTLHFPAQGEQGSASPGS</sequence>
<feature type="domain" description="HAMP" evidence="16">
    <location>
        <begin position="190"/>
        <end position="243"/>
    </location>
</feature>
<keyword evidence="5" id="KW-0597">Phosphoprotein</keyword>
<keyword evidence="10 14" id="KW-0067">ATP-binding</keyword>
<dbReference type="InterPro" id="IPR005467">
    <property type="entry name" value="His_kinase_dom"/>
</dbReference>
<dbReference type="PROSITE" id="PS50885">
    <property type="entry name" value="HAMP"/>
    <property type="match status" value="1"/>
</dbReference>
<dbReference type="InterPro" id="IPR036097">
    <property type="entry name" value="HisK_dim/P_sf"/>
</dbReference>
<dbReference type="NCBIfam" id="TIGR01386">
    <property type="entry name" value="cztS_silS_copS"/>
    <property type="match status" value="1"/>
</dbReference>
<keyword evidence="9 14" id="KW-0418">Kinase</keyword>
<keyword evidence="8 14" id="KW-0547">Nucleotide-binding</keyword>
<dbReference type="Gene3D" id="1.10.287.130">
    <property type="match status" value="1"/>
</dbReference>
<dbReference type="EMBL" id="CP017755">
    <property type="protein sequence ID" value="AOZ10844.1"/>
    <property type="molecule type" value="Genomic_DNA"/>
</dbReference>
<reference evidence="17 18" key="1">
    <citation type="submission" date="2016-10" db="EMBL/GenBank/DDBJ databases">
        <title>Complete genome sequences of three Cupriavidus strains isolated from various Malaysian environments.</title>
        <authorList>
            <person name="Abdullah A.A.-A."/>
            <person name="Shafie N.A.H."/>
            <person name="Lau N.S."/>
        </authorList>
    </citation>
    <scope>NUCLEOTIDE SEQUENCE [LARGE SCALE GENOMIC DNA]</scope>
    <source>
        <strain evidence="17 18">USMAA1020</strain>
    </source>
</reference>